<keyword evidence="8" id="KW-1185">Reference proteome</keyword>
<feature type="compositionally biased region" description="Low complexity" evidence="4">
    <location>
        <begin position="323"/>
        <end position="334"/>
    </location>
</feature>
<dbReference type="InterPro" id="IPR051011">
    <property type="entry name" value="Metal_resp_trans_reg"/>
</dbReference>
<dbReference type="InterPro" id="IPR036390">
    <property type="entry name" value="WH_DNA-bd_sf"/>
</dbReference>
<evidence type="ECO:0000256" key="2">
    <source>
        <dbReference type="ARBA" id="ARBA00023125"/>
    </source>
</evidence>
<feature type="domain" description="HTH arsR-type" evidence="5">
    <location>
        <begin position="252"/>
        <end position="326"/>
    </location>
</feature>
<dbReference type="InterPro" id="IPR036388">
    <property type="entry name" value="WH-like_DNA-bd_sf"/>
</dbReference>
<dbReference type="PANTHER" id="PTHR43132">
    <property type="entry name" value="ARSENICAL RESISTANCE OPERON REPRESSOR ARSR-RELATED"/>
    <property type="match status" value="1"/>
</dbReference>
<dbReference type="Pfam" id="PF19361">
    <property type="entry name" value="DUF5937"/>
    <property type="match status" value="1"/>
</dbReference>
<keyword evidence="3" id="KW-0804">Transcription</keyword>
<dbReference type="EMBL" id="JBITDC010000018">
    <property type="protein sequence ID" value="MFI5679975.1"/>
    <property type="molecule type" value="Genomic_DNA"/>
</dbReference>
<reference evidence="7 8" key="1">
    <citation type="submission" date="2024-10" db="EMBL/GenBank/DDBJ databases">
        <title>The Natural Products Discovery Center: Release of the First 8490 Sequenced Strains for Exploring Actinobacteria Biosynthetic Diversity.</title>
        <authorList>
            <person name="Kalkreuter E."/>
            <person name="Kautsar S.A."/>
            <person name="Yang D."/>
            <person name="Bader C.D."/>
            <person name="Teijaro C.N."/>
            <person name="Fluegel L."/>
            <person name="Davis C.M."/>
            <person name="Simpson J.R."/>
            <person name="Lauterbach L."/>
            <person name="Steele A.D."/>
            <person name="Gui C."/>
            <person name="Meng S."/>
            <person name="Li G."/>
            <person name="Viehrig K."/>
            <person name="Ye F."/>
            <person name="Su P."/>
            <person name="Kiefer A.F."/>
            <person name="Nichols A."/>
            <person name="Cepeda A.J."/>
            <person name="Yan W."/>
            <person name="Fan B."/>
            <person name="Jiang Y."/>
            <person name="Adhikari A."/>
            <person name="Zheng C.-J."/>
            <person name="Schuster L."/>
            <person name="Cowan T.M."/>
            <person name="Smanski M.J."/>
            <person name="Chevrette M.G."/>
            <person name="De Carvalho L.P.S."/>
            <person name="Shen B."/>
        </authorList>
    </citation>
    <scope>NUCLEOTIDE SEQUENCE [LARGE SCALE GENOMIC DNA]</scope>
    <source>
        <strain evidence="7 8">NPDC051599</strain>
    </source>
</reference>
<feature type="region of interest" description="Disordered" evidence="4">
    <location>
        <begin position="271"/>
        <end position="290"/>
    </location>
</feature>
<evidence type="ECO:0000256" key="1">
    <source>
        <dbReference type="ARBA" id="ARBA00023015"/>
    </source>
</evidence>
<dbReference type="SUPFAM" id="SSF46785">
    <property type="entry name" value="Winged helix' DNA-binding domain"/>
    <property type="match status" value="1"/>
</dbReference>
<dbReference type="Gene3D" id="1.10.10.10">
    <property type="entry name" value="Winged helix-like DNA-binding domain superfamily/Winged helix DNA-binding domain"/>
    <property type="match status" value="1"/>
</dbReference>
<dbReference type="RefSeq" id="WP_398660410.1">
    <property type="nucleotide sequence ID" value="NZ_JBITDC010000018.1"/>
</dbReference>
<dbReference type="SMART" id="SM00418">
    <property type="entry name" value="HTH_ARSR"/>
    <property type="match status" value="1"/>
</dbReference>
<name>A0ABW7YCY5_STRCE</name>
<gene>
    <name evidence="7" type="ORF">ACIA8P_36045</name>
</gene>
<evidence type="ECO:0000259" key="5">
    <source>
        <dbReference type="SMART" id="SM00418"/>
    </source>
</evidence>
<dbReference type="InterPro" id="IPR011991">
    <property type="entry name" value="ArsR-like_HTH"/>
</dbReference>
<evidence type="ECO:0000259" key="6">
    <source>
        <dbReference type="SMART" id="SM00419"/>
    </source>
</evidence>
<sequence length="377" mass="40631">MIEIEFAMEDVARTRFAISPLWEVVASVRVLKGADAHGLHRTWADQVRPRLAAASLDLSPLFDLVPMPVRSPWAGRIPGFICPPPTTPLPSLEIELATVRAMPPALLHTTAEVPEARMAALRGNPAAELARLADAIEAYWELALAPYWSRILTLLEGDIHYRAGRLVASGAQHLFTDLDPQVNWAQGTLHLEHRTVRGARRLDGQGLLLVPSAFVWPRVFSVLNEPWQPSLRYPPRAVGTLWHTRPATVPNALAGVLGRSRAMVLTELTSPASTTELARRTGLTPGGTSQHLTALRNAGLVSAHRAGRQVLYARTQAGQTVTEAAESGSPPSAADTQTQHPQAASEPRGTDRDAQPGQLKGSDRASVTSTTAGRCGL</sequence>
<dbReference type="PANTHER" id="PTHR43132:SF6">
    <property type="entry name" value="HTH-TYPE TRANSCRIPTIONAL REPRESSOR CZRA"/>
    <property type="match status" value="1"/>
</dbReference>
<dbReference type="CDD" id="cd00090">
    <property type="entry name" value="HTH_ARSR"/>
    <property type="match status" value="1"/>
</dbReference>
<organism evidence="7 8">
    <name type="scientific">Streptomyces cellulosae</name>
    <dbReference type="NCBI Taxonomy" id="1968"/>
    <lineage>
        <taxon>Bacteria</taxon>
        <taxon>Bacillati</taxon>
        <taxon>Actinomycetota</taxon>
        <taxon>Actinomycetes</taxon>
        <taxon>Kitasatosporales</taxon>
        <taxon>Streptomycetaceae</taxon>
        <taxon>Streptomyces</taxon>
    </lineage>
</organism>
<dbReference type="InterPro" id="IPR045981">
    <property type="entry name" value="DUF5937"/>
</dbReference>
<dbReference type="InterPro" id="IPR001845">
    <property type="entry name" value="HTH_ArsR_DNA-bd_dom"/>
</dbReference>
<dbReference type="InterPro" id="IPR012318">
    <property type="entry name" value="HTH_CRP"/>
</dbReference>
<dbReference type="SMART" id="SM00419">
    <property type="entry name" value="HTH_CRP"/>
    <property type="match status" value="1"/>
</dbReference>
<evidence type="ECO:0000313" key="7">
    <source>
        <dbReference type="EMBL" id="MFI5679975.1"/>
    </source>
</evidence>
<dbReference type="Pfam" id="PF01022">
    <property type="entry name" value="HTH_5"/>
    <property type="match status" value="1"/>
</dbReference>
<keyword evidence="2" id="KW-0238">DNA-binding</keyword>
<feature type="compositionally biased region" description="Polar residues" evidence="4">
    <location>
        <begin position="365"/>
        <end position="377"/>
    </location>
</feature>
<dbReference type="Proteomes" id="UP001612415">
    <property type="component" value="Unassembled WGS sequence"/>
</dbReference>
<evidence type="ECO:0000256" key="3">
    <source>
        <dbReference type="ARBA" id="ARBA00023163"/>
    </source>
</evidence>
<accession>A0ABW7YCY5</accession>
<proteinExistence type="predicted"/>
<keyword evidence="1" id="KW-0805">Transcription regulation</keyword>
<feature type="domain" description="HTH crp-type" evidence="6">
    <location>
        <begin position="264"/>
        <end position="313"/>
    </location>
</feature>
<comment type="caution">
    <text evidence="7">The sequence shown here is derived from an EMBL/GenBank/DDBJ whole genome shotgun (WGS) entry which is preliminary data.</text>
</comment>
<feature type="region of interest" description="Disordered" evidence="4">
    <location>
        <begin position="317"/>
        <end position="377"/>
    </location>
</feature>
<evidence type="ECO:0000256" key="4">
    <source>
        <dbReference type="SAM" id="MobiDB-lite"/>
    </source>
</evidence>
<evidence type="ECO:0000313" key="8">
    <source>
        <dbReference type="Proteomes" id="UP001612415"/>
    </source>
</evidence>
<protein>
    <submittedName>
        <fullName evidence="7">DUF5937 family protein</fullName>
    </submittedName>
</protein>